<evidence type="ECO:0000313" key="3">
    <source>
        <dbReference type="Proteomes" id="UP001258181"/>
    </source>
</evidence>
<keyword evidence="1" id="KW-0472">Membrane</keyword>
<organism evidence="2 3">
    <name type="scientific">Fictibacillus barbaricus</name>
    <dbReference type="NCBI Taxonomy" id="182136"/>
    <lineage>
        <taxon>Bacteria</taxon>
        <taxon>Bacillati</taxon>
        <taxon>Bacillota</taxon>
        <taxon>Bacilli</taxon>
        <taxon>Bacillales</taxon>
        <taxon>Fictibacillaceae</taxon>
        <taxon>Fictibacillus</taxon>
    </lineage>
</organism>
<keyword evidence="3" id="KW-1185">Reference proteome</keyword>
<dbReference type="Pfam" id="PF05145">
    <property type="entry name" value="AbrB"/>
    <property type="match status" value="1"/>
</dbReference>
<gene>
    <name evidence="2" type="ORF">J2X07_002094</name>
</gene>
<sequence length="380" mass="40945">MKIIKDSRLFQNIFFILLSSMGGYLLSLTGMSIGWMVGTLVMAGFLSFHEPAWLNMKTFKKGIQPYWRHIGQAIIGITLGQQMSMSVLETFENNFVIITIMLLLSIIFAMLCGVILWRFSNADMLTSLFSTTPGGISAMPSIAEEVGANTVTVSLVQMIRIFLVVGTVPILAHSSNEVVNETGTIAAGGESVSSVTSMLQFYPAAWTIALILGSCAGYYLGNRTKLPAPWLVGGMLGVAVVQMLGSLLHGSTITSWWPHLLIVLAQILIGASIGSRLNKKMFSGTKNIIILGSLTSTGMIIVMAILGFGVSEITHIQLVTTLLAFAPGGVAEMATTSVALHADSAFVVTVQVMRLISIFLIMPPFFRLLNRQTTAKTATR</sequence>
<feature type="transmembrane region" description="Helical" evidence="1">
    <location>
        <begin position="228"/>
        <end position="250"/>
    </location>
</feature>
<dbReference type="NCBIfam" id="TIGR03082">
    <property type="entry name" value="Gneg_AbrB_dup"/>
    <property type="match status" value="2"/>
</dbReference>
<accession>A0ABU1U106</accession>
<feature type="transmembrane region" description="Helical" evidence="1">
    <location>
        <begin position="289"/>
        <end position="310"/>
    </location>
</feature>
<keyword evidence="1" id="KW-0812">Transmembrane</keyword>
<dbReference type="Proteomes" id="UP001258181">
    <property type="component" value="Unassembled WGS sequence"/>
</dbReference>
<feature type="transmembrane region" description="Helical" evidence="1">
    <location>
        <begin position="95"/>
        <end position="117"/>
    </location>
</feature>
<keyword evidence="1" id="KW-1133">Transmembrane helix</keyword>
<feature type="transmembrane region" description="Helical" evidence="1">
    <location>
        <begin position="201"/>
        <end position="221"/>
    </location>
</feature>
<feature type="transmembrane region" description="Helical" evidence="1">
    <location>
        <begin position="9"/>
        <end position="27"/>
    </location>
</feature>
<evidence type="ECO:0000256" key="1">
    <source>
        <dbReference type="SAM" id="Phobius"/>
    </source>
</evidence>
<name>A0ABU1U106_9BACL</name>
<protein>
    <submittedName>
        <fullName evidence="2">Membrane AbrB-like protein</fullName>
    </submittedName>
</protein>
<feature type="transmembrane region" description="Helical" evidence="1">
    <location>
        <begin position="256"/>
        <end position="277"/>
    </location>
</feature>
<evidence type="ECO:0000313" key="2">
    <source>
        <dbReference type="EMBL" id="MDR7073108.1"/>
    </source>
</evidence>
<reference evidence="2 3" key="1">
    <citation type="submission" date="2023-07" db="EMBL/GenBank/DDBJ databases">
        <title>Sorghum-associated microbial communities from plants grown in Nebraska, USA.</title>
        <authorList>
            <person name="Schachtman D."/>
        </authorList>
    </citation>
    <scope>NUCLEOTIDE SEQUENCE [LARGE SCALE GENOMIC DNA]</scope>
    <source>
        <strain evidence="2 3">BE211</strain>
    </source>
</reference>
<dbReference type="PANTHER" id="PTHR38457:SF1">
    <property type="entry name" value="REGULATOR ABRB-RELATED"/>
    <property type="match status" value="1"/>
</dbReference>
<dbReference type="EMBL" id="JAVDWA010000003">
    <property type="protein sequence ID" value="MDR7073108.1"/>
    <property type="molecule type" value="Genomic_DNA"/>
</dbReference>
<feature type="transmembrane region" description="Helical" evidence="1">
    <location>
        <begin position="345"/>
        <end position="366"/>
    </location>
</feature>
<dbReference type="InterPro" id="IPR017516">
    <property type="entry name" value="AbrB_dup"/>
</dbReference>
<proteinExistence type="predicted"/>
<feature type="transmembrane region" description="Helical" evidence="1">
    <location>
        <begin position="146"/>
        <end position="172"/>
    </location>
</feature>
<dbReference type="RefSeq" id="WP_310258590.1">
    <property type="nucleotide sequence ID" value="NZ_JAVDWA010000003.1"/>
</dbReference>
<dbReference type="InterPro" id="IPR007820">
    <property type="entry name" value="AbrB_fam"/>
</dbReference>
<comment type="caution">
    <text evidence="2">The sequence shown here is derived from an EMBL/GenBank/DDBJ whole genome shotgun (WGS) entry which is preliminary data.</text>
</comment>
<dbReference type="PANTHER" id="PTHR38457">
    <property type="entry name" value="REGULATOR ABRB-RELATED"/>
    <property type="match status" value="1"/>
</dbReference>
<dbReference type="PIRSF" id="PIRSF038991">
    <property type="entry name" value="Protein_AbrB"/>
    <property type="match status" value="1"/>
</dbReference>